<evidence type="ECO:0000256" key="12">
    <source>
        <dbReference type="ARBA" id="ARBA00048800"/>
    </source>
</evidence>
<feature type="transmembrane region" description="Helical" evidence="17">
    <location>
        <begin position="42"/>
        <end position="65"/>
    </location>
</feature>
<comment type="catalytic activity">
    <reaction evidence="12">
        <text>9-(9Z-octadecenoyloxy)-octadecanoate + H2O = 9-hydroxy-octadecanoate + (9Z)-octadecenoate + H(+)</text>
        <dbReference type="Rhea" id="RHEA:52048"/>
        <dbReference type="ChEBI" id="CHEBI:15377"/>
        <dbReference type="ChEBI" id="CHEBI:15378"/>
        <dbReference type="ChEBI" id="CHEBI:30823"/>
        <dbReference type="ChEBI" id="CHEBI:136282"/>
        <dbReference type="ChEBI" id="CHEBI:136286"/>
    </reaction>
    <physiologicalReaction direction="left-to-right" evidence="12">
        <dbReference type="Rhea" id="RHEA:52049"/>
    </physiologicalReaction>
</comment>
<dbReference type="GO" id="GO:0012505">
    <property type="term" value="C:endomembrane system"/>
    <property type="evidence" value="ECO:0007669"/>
    <property type="project" value="UniProtKB-SubCell"/>
</dbReference>
<comment type="catalytic activity">
    <reaction evidence="11">
        <text>12-(9Z-octadecenoyloxy)-octadecanoate + H2O = 12-hydroxyoctadecanoate + (9Z)-octadecenoate + H(+)</text>
        <dbReference type="Rhea" id="RHEA:52060"/>
        <dbReference type="ChEBI" id="CHEBI:15377"/>
        <dbReference type="ChEBI" id="CHEBI:15378"/>
        <dbReference type="ChEBI" id="CHEBI:30823"/>
        <dbReference type="ChEBI" id="CHEBI:84201"/>
        <dbReference type="ChEBI" id="CHEBI:136302"/>
    </reaction>
    <physiologicalReaction direction="left-to-right" evidence="11">
        <dbReference type="Rhea" id="RHEA:52061"/>
    </physiologicalReaction>
</comment>
<comment type="caution">
    <text evidence="18">The sequence shown here is derived from an EMBL/GenBank/DDBJ whole genome shotgun (WGS) entry which is preliminary data.</text>
</comment>
<evidence type="ECO:0000256" key="10">
    <source>
        <dbReference type="ARBA" id="ARBA00048680"/>
    </source>
</evidence>
<keyword evidence="6 17" id="KW-0472">Membrane</keyword>
<comment type="catalytic activity">
    <reaction evidence="8">
        <text>13-octadecanoyloxy-octadecanoate + H2O = 13-hydroxy-octadecanoate + octadecanoate + H(+)</text>
        <dbReference type="Rhea" id="RHEA:52084"/>
        <dbReference type="ChEBI" id="CHEBI:15377"/>
        <dbReference type="ChEBI" id="CHEBI:15378"/>
        <dbReference type="ChEBI" id="CHEBI:25629"/>
        <dbReference type="ChEBI" id="CHEBI:136304"/>
        <dbReference type="ChEBI" id="CHEBI:136335"/>
    </reaction>
    <physiologicalReaction direction="left-to-right" evidence="8">
        <dbReference type="Rhea" id="RHEA:52085"/>
    </physiologicalReaction>
</comment>
<feature type="transmembrane region" description="Helical" evidence="17">
    <location>
        <begin position="85"/>
        <end position="105"/>
    </location>
</feature>
<feature type="transmembrane region" description="Helical" evidence="17">
    <location>
        <begin position="155"/>
        <end position="173"/>
    </location>
</feature>
<proteinExistence type="inferred from homology"/>
<evidence type="ECO:0000313" key="18">
    <source>
        <dbReference type="EMBL" id="KAG5676065.1"/>
    </source>
</evidence>
<evidence type="ECO:0000256" key="5">
    <source>
        <dbReference type="ARBA" id="ARBA00022989"/>
    </source>
</evidence>
<comment type="catalytic activity">
    <reaction evidence="15">
        <text>13-(9Z-hexadecenoyloxy)-octadecanoate + H2O = 13-hydroxy-octadecanoate + (9Z)-hexadecenoate + H(+)</text>
        <dbReference type="Rhea" id="RHEA:52076"/>
        <dbReference type="ChEBI" id="CHEBI:15377"/>
        <dbReference type="ChEBI" id="CHEBI:15378"/>
        <dbReference type="ChEBI" id="CHEBI:32372"/>
        <dbReference type="ChEBI" id="CHEBI:136304"/>
        <dbReference type="ChEBI" id="CHEBI:136315"/>
    </reaction>
    <physiologicalReaction direction="left-to-right" evidence="15">
        <dbReference type="Rhea" id="RHEA:52077"/>
    </physiologicalReaction>
</comment>
<comment type="catalytic activity">
    <reaction evidence="9">
        <text>9-hexadecanoyloxy-octadecanoate + H2O = 9-hydroxy-octadecanoate + hexadecanoate + H(+)</text>
        <dbReference type="Rhea" id="RHEA:52052"/>
        <dbReference type="ChEBI" id="CHEBI:7896"/>
        <dbReference type="ChEBI" id="CHEBI:15377"/>
        <dbReference type="ChEBI" id="CHEBI:15378"/>
        <dbReference type="ChEBI" id="CHEBI:83670"/>
        <dbReference type="ChEBI" id="CHEBI:136286"/>
    </reaction>
    <physiologicalReaction direction="left-to-right" evidence="9">
        <dbReference type="Rhea" id="RHEA:52053"/>
    </physiologicalReaction>
</comment>
<evidence type="ECO:0000256" key="7">
    <source>
        <dbReference type="ARBA" id="ARBA00047368"/>
    </source>
</evidence>
<evidence type="ECO:0000313" key="19">
    <source>
        <dbReference type="Proteomes" id="UP001107558"/>
    </source>
</evidence>
<dbReference type="Pfam" id="PF04750">
    <property type="entry name" value="Far-17a_AIG1"/>
    <property type="match status" value="1"/>
</dbReference>
<comment type="catalytic activity">
    <reaction evidence="13">
        <text>9-octadecanoyloxy-octadecanoate + H2O = 9-hydroxy-octadecanoate + octadecanoate + H(+)</text>
        <dbReference type="Rhea" id="RHEA:52096"/>
        <dbReference type="ChEBI" id="CHEBI:15377"/>
        <dbReference type="ChEBI" id="CHEBI:15378"/>
        <dbReference type="ChEBI" id="CHEBI:25629"/>
        <dbReference type="ChEBI" id="CHEBI:136286"/>
        <dbReference type="ChEBI" id="CHEBI:136373"/>
    </reaction>
    <physiologicalReaction direction="left-to-right" evidence="13">
        <dbReference type="Rhea" id="RHEA:52097"/>
    </physiologicalReaction>
</comment>
<evidence type="ECO:0000256" key="1">
    <source>
        <dbReference type="ARBA" id="ARBA00000923"/>
    </source>
</evidence>
<sequence length="237" mass="27999">MAFSTLFHIIAVINFVYGWYYDRAYMTEPDNKFRGFEFGGRMIYLTIWNLTFLCVYFIISLLNDLIGTNEAVPKNSPFIRKIRDYLFAIAAFPFSFNVGLMFWVLMFVDRELVMPKEVDEFFPLWLNHLVHTSIMVFVTIEMFALPRKYPSRKSAMTGIIIIMAIYLGWIFCIKANTNRWVYPILAVLNWPQRIAFFAFTLSVPLVLYFVGEYFNNLVWKSAVEEKTPSKKKKQKQK</sequence>
<comment type="catalytic activity">
    <reaction evidence="14">
        <text>13-(9Z-octadecenoyloxy)-octadecanoate + H2O = 13-hydroxy-octadecanoate + (9Z)-octadecenoate + H(+)</text>
        <dbReference type="Rhea" id="RHEA:52064"/>
        <dbReference type="ChEBI" id="CHEBI:15377"/>
        <dbReference type="ChEBI" id="CHEBI:15378"/>
        <dbReference type="ChEBI" id="CHEBI:30823"/>
        <dbReference type="ChEBI" id="CHEBI:136303"/>
        <dbReference type="ChEBI" id="CHEBI:136304"/>
    </reaction>
    <physiologicalReaction direction="left-to-right" evidence="14">
        <dbReference type="Rhea" id="RHEA:52065"/>
    </physiologicalReaction>
</comment>
<comment type="catalytic activity">
    <reaction evidence="10">
        <text>12-octadecanoyloxy-octadecanoate + H2O = 12-hydroxyoctadecanoate + octadecanoate + H(+)</text>
        <dbReference type="Rhea" id="RHEA:52080"/>
        <dbReference type="ChEBI" id="CHEBI:15377"/>
        <dbReference type="ChEBI" id="CHEBI:15378"/>
        <dbReference type="ChEBI" id="CHEBI:25629"/>
        <dbReference type="ChEBI" id="CHEBI:84201"/>
        <dbReference type="ChEBI" id="CHEBI:136330"/>
    </reaction>
    <physiologicalReaction direction="left-to-right" evidence="10">
        <dbReference type="Rhea" id="RHEA:52081"/>
    </physiologicalReaction>
</comment>
<feature type="transmembrane region" description="Helical" evidence="17">
    <location>
        <begin position="125"/>
        <end position="143"/>
    </location>
</feature>
<evidence type="ECO:0000256" key="14">
    <source>
        <dbReference type="ARBA" id="ARBA00049296"/>
    </source>
</evidence>
<evidence type="ECO:0000256" key="6">
    <source>
        <dbReference type="ARBA" id="ARBA00023136"/>
    </source>
</evidence>
<evidence type="ECO:0000256" key="13">
    <source>
        <dbReference type="ARBA" id="ARBA00049221"/>
    </source>
</evidence>
<dbReference type="Proteomes" id="UP001107558">
    <property type="component" value="Chromosome 2"/>
</dbReference>
<evidence type="ECO:0000256" key="2">
    <source>
        <dbReference type="ARBA" id="ARBA00004127"/>
    </source>
</evidence>
<evidence type="ECO:0000256" key="8">
    <source>
        <dbReference type="ARBA" id="ARBA00047427"/>
    </source>
</evidence>
<dbReference type="EMBL" id="JADBJN010000002">
    <property type="protein sequence ID" value="KAG5676065.1"/>
    <property type="molecule type" value="Genomic_DNA"/>
</dbReference>
<accession>A0A9J6C1J8</accession>
<protein>
    <submittedName>
        <fullName evidence="18">Uncharacterized protein</fullName>
    </submittedName>
</protein>
<dbReference type="PANTHER" id="PTHR10989">
    <property type="entry name" value="ANDROGEN-INDUCED PROTEIN 1-RELATED"/>
    <property type="match status" value="1"/>
</dbReference>
<evidence type="ECO:0000256" key="4">
    <source>
        <dbReference type="ARBA" id="ARBA00022692"/>
    </source>
</evidence>
<evidence type="ECO:0000256" key="15">
    <source>
        <dbReference type="ARBA" id="ARBA00049322"/>
    </source>
</evidence>
<organism evidence="18 19">
    <name type="scientific">Polypedilum vanderplanki</name>
    <name type="common">Sleeping chironomid midge</name>
    <dbReference type="NCBI Taxonomy" id="319348"/>
    <lineage>
        <taxon>Eukaryota</taxon>
        <taxon>Metazoa</taxon>
        <taxon>Ecdysozoa</taxon>
        <taxon>Arthropoda</taxon>
        <taxon>Hexapoda</taxon>
        <taxon>Insecta</taxon>
        <taxon>Pterygota</taxon>
        <taxon>Neoptera</taxon>
        <taxon>Endopterygota</taxon>
        <taxon>Diptera</taxon>
        <taxon>Nematocera</taxon>
        <taxon>Chironomoidea</taxon>
        <taxon>Chironomidae</taxon>
        <taxon>Chironominae</taxon>
        <taxon>Polypedilum</taxon>
        <taxon>Polypedilum</taxon>
    </lineage>
</organism>
<feature type="transmembrane region" description="Helical" evidence="17">
    <location>
        <begin position="193"/>
        <end position="211"/>
    </location>
</feature>
<keyword evidence="19" id="KW-1185">Reference proteome</keyword>
<dbReference type="PANTHER" id="PTHR10989:SF16">
    <property type="entry name" value="AT02829P-RELATED"/>
    <property type="match status" value="1"/>
</dbReference>
<dbReference type="InterPro" id="IPR006838">
    <property type="entry name" value="ADTRP_AIG1"/>
</dbReference>
<comment type="catalytic activity">
    <reaction evidence="7">
        <text>12-hexadecanoyloxy-octadecanoate + H2O = 12-hydroxyoctadecanoate + hexadecanoate + H(+)</text>
        <dbReference type="Rhea" id="RHEA:52056"/>
        <dbReference type="ChEBI" id="CHEBI:7896"/>
        <dbReference type="ChEBI" id="CHEBI:15377"/>
        <dbReference type="ChEBI" id="CHEBI:15378"/>
        <dbReference type="ChEBI" id="CHEBI:83677"/>
        <dbReference type="ChEBI" id="CHEBI:84201"/>
    </reaction>
    <physiologicalReaction direction="left-to-right" evidence="7">
        <dbReference type="Rhea" id="RHEA:52057"/>
    </physiologicalReaction>
</comment>
<dbReference type="AlphaFoldDB" id="A0A9J6C1J8"/>
<evidence type="ECO:0000256" key="16">
    <source>
        <dbReference type="ARBA" id="ARBA00049428"/>
    </source>
</evidence>
<evidence type="ECO:0000256" key="3">
    <source>
        <dbReference type="ARBA" id="ARBA00009300"/>
    </source>
</evidence>
<evidence type="ECO:0000256" key="9">
    <source>
        <dbReference type="ARBA" id="ARBA00047863"/>
    </source>
</evidence>
<keyword evidence="4 17" id="KW-0812">Transmembrane</keyword>
<gene>
    <name evidence="18" type="ORF">PVAND_005919</name>
</gene>
<comment type="subcellular location">
    <subcellularLocation>
        <location evidence="2">Endomembrane system</location>
        <topology evidence="2">Multi-pass membrane protein</topology>
    </subcellularLocation>
</comment>
<comment type="catalytic activity">
    <reaction evidence="1">
        <text>9-(9Z-hexadecenoyloxy)-octadecanoate + H2O = (9Z)-hexadecenoate + 9-hydroxy-octadecanoate + H(+)</text>
        <dbReference type="Rhea" id="RHEA:52068"/>
        <dbReference type="ChEBI" id="CHEBI:15377"/>
        <dbReference type="ChEBI" id="CHEBI:15378"/>
        <dbReference type="ChEBI" id="CHEBI:32372"/>
        <dbReference type="ChEBI" id="CHEBI:136286"/>
        <dbReference type="ChEBI" id="CHEBI:136309"/>
    </reaction>
    <physiologicalReaction direction="left-to-right" evidence="1">
        <dbReference type="Rhea" id="RHEA:52069"/>
    </physiologicalReaction>
</comment>
<keyword evidence="5 17" id="KW-1133">Transmembrane helix</keyword>
<dbReference type="GO" id="GO:0016020">
    <property type="term" value="C:membrane"/>
    <property type="evidence" value="ECO:0007669"/>
    <property type="project" value="InterPro"/>
</dbReference>
<comment type="catalytic activity">
    <reaction evidence="16">
        <text>12-(9Z-hexadecenoyloxy)-octadecanoate + H2O = 12-hydroxyoctadecanoate + (9Z)-hexadecenoate + H(+)</text>
        <dbReference type="Rhea" id="RHEA:52072"/>
        <dbReference type="ChEBI" id="CHEBI:15377"/>
        <dbReference type="ChEBI" id="CHEBI:15378"/>
        <dbReference type="ChEBI" id="CHEBI:32372"/>
        <dbReference type="ChEBI" id="CHEBI:84201"/>
        <dbReference type="ChEBI" id="CHEBI:136312"/>
    </reaction>
    <physiologicalReaction direction="left-to-right" evidence="16">
        <dbReference type="Rhea" id="RHEA:52073"/>
    </physiologicalReaction>
</comment>
<comment type="similarity">
    <text evidence="3">Belongs to the AIG1 family.</text>
</comment>
<evidence type="ECO:0000256" key="11">
    <source>
        <dbReference type="ARBA" id="ARBA00048701"/>
    </source>
</evidence>
<name>A0A9J6C1J8_POLVA</name>
<dbReference type="OrthoDB" id="1898221at2759"/>
<reference evidence="18" key="1">
    <citation type="submission" date="2021-03" db="EMBL/GenBank/DDBJ databases">
        <title>Chromosome level genome of the anhydrobiotic midge Polypedilum vanderplanki.</title>
        <authorList>
            <person name="Yoshida Y."/>
            <person name="Kikawada T."/>
            <person name="Gusev O."/>
        </authorList>
    </citation>
    <scope>NUCLEOTIDE SEQUENCE</scope>
    <source>
        <strain evidence="18">NIAS01</strain>
        <tissue evidence="18">Whole body or cell culture</tissue>
    </source>
</reference>
<evidence type="ECO:0000256" key="17">
    <source>
        <dbReference type="SAM" id="Phobius"/>
    </source>
</evidence>